<dbReference type="EMBL" id="BMXE01000004">
    <property type="protein sequence ID" value="GHB36031.1"/>
    <property type="molecule type" value="Genomic_DNA"/>
</dbReference>
<protein>
    <submittedName>
        <fullName evidence="1">Uncharacterized protein</fullName>
    </submittedName>
</protein>
<evidence type="ECO:0000313" key="1">
    <source>
        <dbReference type="EMBL" id="GHB36031.1"/>
    </source>
</evidence>
<comment type="caution">
    <text evidence="1">The sequence shown here is derived from an EMBL/GenBank/DDBJ whole genome shotgun (WGS) entry which is preliminary data.</text>
</comment>
<dbReference type="Proteomes" id="UP000637980">
    <property type="component" value="Unassembled WGS sequence"/>
</dbReference>
<keyword evidence="2" id="KW-1185">Reference proteome</keyword>
<reference evidence="2" key="1">
    <citation type="journal article" date="2019" name="Int. J. Syst. Evol. Microbiol.">
        <title>The Global Catalogue of Microorganisms (GCM) 10K type strain sequencing project: providing services to taxonomists for standard genome sequencing and annotation.</title>
        <authorList>
            <consortium name="The Broad Institute Genomics Platform"/>
            <consortium name="The Broad Institute Genome Sequencing Center for Infectious Disease"/>
            <person name="Wu L."/>
            <person name="Ma J."/>
        </authorList>
    </citation>
    <scope>NUCLEOTIDE SEQUENCE [LARGE SCALE GENOMIC DNA]</scope>
    <source>
        <strain evidence="2">KCTC 12861</strain>
    </source>
</reference>
<evidence type="ECO:0000313" key="2">
    <source>
        <dbReference type="Proteomes" id="UP000637980"/>
    </source>
</evidence>
<proteinExistence type="predicted"/>
<name>A0ABQ3EID0_9HYPH</name>
<gene>
    <name evidence="1" type="ORF">GCM10007094_27050</name>
</gene>
<organism evidence="1 2">
    <name type="scientific">Pseudovibrio japonicus</name>
    <dbReference type="NCBI Taxonomy" id="366534"/>
    <lineage>
        <taxon>Bacteria</taxon>
        <taxon>Pseudomonadati</taxon>
        <taxon>Pseudomonadota</taxon>
        <taxon>Alphaproteobacteria</taxon>
        <taxon>Hyphomicrobiales</taxon>
        <taxon>Stappiaceae</taxon>
        <taxon>Pseudovibrio</taxon>
    </lineage>
</organism>
<sequence>MASIDKKIQKLIVKFLCLSTKDKEARRWKRSFLMTLGLLDLFQSPLMLLKTIGTRFTKPDCYIIELNPFHMECLYAIHRYIKDGNHSTVILTTPQNASLNLFPEDVKVIPILPVFVKLLDRLSFFNGTRFIFAGSYYITYSQTTIESFLPNYIASNAKVLVIDHAPGVFAAIKSSSPNVHKFVLAEFLSEKHNLPFVYTCMYPGGEDHKREKDLLSVGIVGQPKRRDIDSLINIIDENEDIFTYIIACWIDPKYKEHFNTLKNVAYYENASFARLFDCCRKATFIPFLIHDGNDYYFNAISGNLNLSIGFGLIPIIERELGTLYGFDETMAIFYESKADLARAVEEARSMSRETIKNYRLNLLNYKQELEARSYQNIVSVLEQNSSPEKPERPPLD</sequence>
<dbReference type="RefSeq" id="WP_189437304.1">
    <property type="nucleotide sequence ID" value="NZ_BMXE01000004.1"/>
</dbReference>
<accession>A0ABQ3EID0</accession>